<feature type="transmembrane region" description="Helical" evidence="2">
    <location>
        <begin position="108"/>
        <end position="127"/>
    </location>
</feature>
<dbReference type="SUPFAM" id="SSF54909">
    <property type="entry name" value="Dimeric alpha+beta barrel"/>
    <property type="match status" value="1"/>
</dbReference>
<organism evidence="3 4">
    <name type="scientific">Colletotrichum orbiculare (strain 104-T / ATCC 96160 / CBS 514.97 / LARS 414 / MAFF 240422)</name>
    <name type="common">Cucumber anthracnose fungus</name>
    <name type="synonym">Colletotrichum lagenarium</name>
    <dbReference type="NCBI Taxonomy" id="1213857"/>
    <lineage>
        <taxon>Eukaryota</taxon>
        <taxon>Fungi</taxon>
        <taxon>Dikarya</taxon>
        <taxon>Ascomycota</taxon>
        <taxon>Pezizomycotina</taxon>
        <taxon>Sordariomycetes</taxon>
        <taxon>Hypocreomycetidae</taxon>
        <taxon>Glomerellales</taxon>
        <taxon>Glomerellaceae</taxon>
        <taxon>Colletotrichum</taxon>
        <taxon>Colletotrichum orbiculare species complex</taxon>
    </lineage>
</organism>
<proteinExistence type="inferred from homology"/>
<accession>A0A484FK35</accession>
<dbReference type="Proteomes" id="UP000014480">
    <property type="component" value="Unassembled WGS sequence"/>
</dbReference>
<dbReference type="PANTHER" id="PTHR40260:SF2">
    <property type="entry name" value="BLR8190 PROTEIN"/>
    <property type="match status" value="1"/>
</dbReference>
<dbReference type="OrthoDB" id="4892971at2759"/>
<evidence type="ECO:0000313" key="3">
    <source>
        <dbReference type="EMBL" id="TDZ18730.1"/>
    </source>
</evidence>
<dbReference type="InterPro" id="IPR009799">
    <property type="entry name" value="EthD_dom"/>
</dbReference>
<evidence type="ECO:0000256" key="1">
    <source>
        <dbReference type="ARBA" id="ARBA00005986"/>
    </source>
</evidence>
<keyword evidence="2" id="KW-1133">Transmembrane helix</keyword>
<name>A0A484FK35_COLOR</name>
<dbReference type="STRING" id="1213857.A0A484FK35"/>
<dbReference type="NCBIfam" id="TIGR02118">
    <property type="entry name" value="EthD family reductase"/>
    <property type="match status" value="1"/>
</dbReference>
<evidence type="ECO:0000313" key="4">
    <source>
        <dbReference type="Proteomes" id="UP000014480"/>
    </source>
</evidence>
<dbReference type="Gene3D" id="3.30.70.100">
    <property type="match status" value="1"/>
</dbReference>
<keyword evidence="2" id="KW-0472">Membrane</keyword>
<evidence type="ECO:0000256" key="2">
    <source>
        <dbReference type="SAM" id="Phobius"/>
    </source>
</evidence>
<evidence type="ECO:0008006" key="5">
    <source>
        <dbReference type="Google" id="ProtNLM"/>
    </source>
</evidence>
<reference evidence="4" key="1">
    <citation type="journal article" date="2013" name="New Phytol.">
        <title>Comparative genomic and transcriptomic analyses reveal the hemibiotrophic stage shift of Colletotrichum fungi.</title>
        <authorList>
            <person name="Gan P."/>
            <person name="Ikeda K."/>
            <person name="Irieda H."/>
            <person name="Narusaka M."/>
            <person name="O'Connell R.J."/>
            <person name="Narusaka Y."/>
            <person name="Takano Y."/>
            <person name="Kubo Y."/>
            <person name="Shirasu K."/>
        </authorList>
    </citation>
    <scope>NUCLEOTIDE SEQUENCE [LARGE SCALE GENOMIC DNA]</scope>
    <source>
        <strain evidence="4">104-T / ATCC 96160 / CBS 514.97 / LARS 414 / MAFF 240422</strain>
    </source>
</reference>
<comment type="caution">
    <text evidence="3">The sequence shown here is derived from an EMBL/GenBank/DDBJ whole genome shotgun (WGS) entry which is preliminary data.</text>
</comment>
<keyword evidence="2" id="KW-0812">Transmembrane</keyword>
<gene>
    <name evidence="3" type="ORF">Cob_v008317</name>
</gene>
<dbReference type="AlphaFoldDB" id="A0A484FK35"/>
<dbReference type="GO" id="GO:0016491">
    <property type="term" value="F:oxidoreductase activity"/>
    <property type="evidence" value="ECO:0007669"/>
    <property type="project" value="InterPro"/>
</dbReference>
<comment type="similarity">
    <text evidence="1">Belongs to the tpcK family.</text>
</comment>
<dbReference type="EMBL" id="AMCV02000022">
    <property type="protein sequence ID" value="TDZ18730.1"/>
    <property type="molecule type" value="Genomic_DNA"/>
</dbReference>
<keyword evidence="4" id="KW-1185">Reference proteome</keyword>
<sequence length="261" mass="28918">MPVTVSVVYPNEPDAKYDVDYYINKHMPLAGSTWKSSGLKSWSVVKYVPGPDGAEPQYAFAGILQWDSLESFQKGLASPDTAKIMADVPNYSNKQPVFLIGEEAASAIHIYIFSIIGVLFSLPVRYFSSFPVQKRAYESDANVLVTLRHRHELASSLDGVVLPEPQDPFTALEPRPFGELFTFDLDASSTAAVAILMGTPIGPSMLPDESQRSQRAFVIMEEIASHDSKITDTIKSEFQQLEGYLKRLHHGCTINSLPFQI</sequence>
<protein>
    <recommendedName>
        <fullName evidence="5">Ethyl tert-butyl ether degradation</fullName>
    </recommendedName>
</protein>
<dbReference type="InterPro" id="IPR011008">
    <property type="entry name" value="Dimeric_a/b-barrel"/>
</dbReference>
<reference evidence="4" key="2">
    <citation type="journal article" date="2019" name="Mol. Plant Microbe Interact.">
        <title>Genome sequence resources for four phytopathogenic fungi from the Colletotrichum orbiculare species complex.</title>
        <authorList>
            <person name="Gan P."/>
            <person name="Tsushima A."/>
            <person name="Narusaka M."/>
            <person name="Narusaka Y."/>
            <person name="Takano Y."/>
            <person name="Kubo Y."/>
            <person name="Shirasu K."/>
        </authorList>
    </citation>
    <scope>GENOME REANNOTATION</scope>
    <source>
        <strain evidence="4">104-T / ATCC 96160 / CBS 514.97 / LARS 414 / MAFF 240422</strain>
    </source>
</reference>
<dbReference type="PANTHER" id="PTHR40260">
    <property type="entry name" value="BLR8190 PROTEIN"/>
    <property type="match status" value="1"/>
</dbReference>